<proteinExistence type="predicted"/>
<evidence type="ECO:0000313" key="3">
    <source>
        <dbReference type="EMBL" id="BAG83307.1"/>
    </source>
</evidence>
<dbReference type="STRING" id="511995.CFPG_044"/>
<feature type="coiled-coil region" evidence="1">
    <location>
        <begin position="42"/>
        <end position="173"/>
    </location>
</feature>
<reference evidence="4" key="1">
    <citation type="journal article" date="2008" name="Science">
        <title>Genome of an endosymbiont coupling N2 fixation to cellulolysis within RT protist cells in termite gut.</title>
        <authorList>
            <person name="Hongoh Y."/>
            <person name="Sharma V.K."/>
            <person name="Prakash T."/>
            <person name="Noda S."/>
            <person name="Toh H."/>
            <person name="Taylor T.D."/>
            <person name="Kudo T."/>
            <person name="Sakaki Y."/>
            <person name="Toyoda A."/>
            <person name="Hattori M."/>
            <person name="Ohkuma M."/>
        </authorList>
    </citation>
    <scope>NUCLEOTIDE SEQUENCE [LARGE SCALE GENOMIC DNA]</scope>
</reference>
<evidence type="ECO:0000259" key="2">
    <source>
        <dbReference type="Pfam" id="PF02591"/>
    </source>
</evidence>
<evidence type="ECO:0000256" key="1">
    <source>
        <dbReference type="SAM" id="Coils"/>
    </source>
</evidence>
<dbReference type="PANTHER" id="PTHR39082:SF1">
    <property type="entry name" value="SCAVENGER RECEPTOR CLASS A MEMBER 3"/>
    <property type="match status" value="1"/>
</dbReference>
<dbReference type="InterPro" id="IPR052376">
    <property type="entry name" value="Oxidative_Scav/Glycosyltrans"/>
</dbReference>
<dbReference type="eggNOG" id="COG1579">
    <property type="taxonomic scope" value="Bacteria"/>
</dbReference>
<evidence type="ECO:0000313" key="4">
    <source>
        <dbReference type="Proteomes" id="UP000000723"/>
    </source>
</evidence>
<dbReference type="EMBL" id="AP010656">
    <property type="protein sequence ID" value="BAG83307.1"/>
    <property type="molecule type" value="Genomic_DNA"/>
</dbReference>
<dbReference type="RefSeq" id="WP_012573068.1">
    <property type="nucleotide sequence ID" value="NC_011565.1"/>
</dbReference>
<dbReference type="HOGENOM" id="CLU_073076_2_0_10"/>
<dbReference type="OrthoDB" id="9795058at2"/>
<keyword evidence="4" id="KW-1185">Reference proteome</keyword>
<dbReference type="PANTHER" id="PTHR39082">
    <property type="entry name" value="PHOSPHOLIPASE C-BETA-2-RELATED"/>
    <property type="match status" value="1"/>
</dbReference>
<dbReference type="InterPro" id="IPR003743">
    <property type="entry name" value="Zf-RING_7"/>
</dbReference>
<sequence length="252" mass="29657">MSSGNNDKLFIEDKLVSLYRLQLVLSEIDKIRTLRGELPFEVQDLEDEVAGLHLRIENFQKSLLDFEKKISQEKIRIINANALIAKYMQQIDNVRNNREYDSLSKEIAGQELDMQLAEKYIREFTEKIKFIEEEIKKSKQLCEEQQVNLNFKKEELNKIISETKIQEEQLMEKAKQIEMIIDDHRILMSFERIRKRAKNGLAVVHIQRGACGGCFNKIPPQRQMEIKMRKKIIPCEHCGRIIIDSMMTESVE</sequence>
<dbReference type="Gene3D" id="1.10.287.1490">
    <property type="match status" value="1"/>
</dbReference>
<feature type="domain" description="C4-type zinc ribbon" evidence="2">
    <location>
        <begin position="210"/>
        <end position="242"/>
    </location>
</feature>
<accession>B6YQ35</accession>
<dbReference type="KEGG" id="aps:CFPG_044"/>
<protein>
    <recommendedName>
        <fullName evidence="2">C4-type zinc ribbon domain-containing protein</fullName>
    </recommendedName>
</protein>
<dbReference type="Proteomes" id="UP000000723">
    <property type="component" value="Chromosome"/>
</dbReference>
<name>B6YQ35_AZOPC</name>
<dbReference type="Pfam" id="PF02591">
    <property type="entry name" value="Zn_ribbon_9"/>
    <property type="match status" value="1"/>
</dbReference>
<dbReference type="AlphaFoldDB" id="B6YQ35"/>
<gene>
    <name evidence="3" type="ordered locus">CFPG_044</name>
</gene>
<keyword evidence="1" id="KW-0175">Coiled coil</keyword>
<organism evidence="3 4">
    <name type="scientific">Azobacteroides pseudotrichonymphae genomovar. CFP2</name>
    <dbReference type="NCBI Taxonomy" id="511995"/>
    <lineage>
        <taxon>Bacteria</taxon>
        <taxon>Pseudomonadati</taxon>
        <taxon>Bacteroidota</taxon>
        <taxon>Bacteroidia</taxon>
        <taxon>Bacteroidales</taxon>
        <taxon>Candidatus Azobacteroides</taxon>
    </lineage>
</organism>